<proteinExistence type="predicted"/>
<accession>B0RNS6</accession>
<dbReference type="Proteomes" id="UP000001188">
    <property type="component" value="Chromosome"/>
</dbReference>
<organism evidence="1 2">
    <name type="scientific">Xanthomonas campestris pv. campestris (strain B100)</name>
    <dbReference type="NCBI Taxonomy" id="509169"/>
    <lineage>
        <taxon>Bacteria</taxon>
        <taxon>Pseudomonadati</taxon>
        <taxon>Pseudomonadota</taxon>
        <taxon>Gammaproteobacteria</taxon>
        <taxon>Lysobacterales</taxon>
        <taxon>Lysobacteraceae</taxon>
        <taxon>Xanthomonas</taxon>
    </lineage>
</organism>
<evidence type="ECO:0000313" key="2">
    <source>
        <dbReference type="Proteomes" id="UP000001188"/>
    </source>
</evidence>
<protein>
    <submittedName>
        <fullName evidence="1">Uncharacterized protein</fullName>
    </submittedName>
</protein>
<gene>
    <name evidence="1" type="ORF">XCCB100_0770</name>
</gene>
<sequence length="64" mass="7434">MRQVPMDANARPASHGGRFAWACWPCMAMRVITFFELTQFRRILSSDRNPETDVRFAARFALVE</sequence>
<reference evidence="1 2" key="1">
    <citation type="journal article" date="2008" name="J. Biotechnol.">
        <title>The genome of Xanthomonas campestris pv. campestris B100 and its use for the reconstruction of metabolic pathways involved in xanthan biosynthesis.</title>
        <authorList>
            <person name="Vorholter F.J."/>
            <person name="Schneiker S."/>
            <person name="Goesmann A."/>
            <person name="Krause L."/>
            <person name="Bekel T."/>
            <person name="Kaiser O."/>
            <person name="Linke B."/>
            <person name="Patschkowski T."/>
            <person name="Ruckert C."/>
            <person name="Schmid J."/>
            <person name="Sidhu V.K."/>
            <person name="Sieber V."/>
            <person name="Tauch A."/>
            <person name="Watt S.A."/>
            <person name="Weisshaar B."/>
            <person name="Becker A."/>
            <person name="Niehaus K."/>
            <person name="Puhler A."/>
        </authorList>
    </citation>
    <scope>NUCLEOTIDE SEQUENCE [LARGE SCALE GENOMIC DNA]</scope>
    <source>
        <strain evidence="1 2">B100</strain>
    </source>
</reference>
<evidence type="ECO:0000313" key="1">
    <source>
        <dbReference type="EMBL" id="CAP50111.1"/>
    </source>
</evidence>
<dbReference type="EMBL" id="AM920689">
    <property type="protein sequence ID" value="CAP50111.1"/>
    <property type="molecule type" value="Genomic_DNA"/>
</dbReference>
<dbReference type="AlphaFoldDB" id="B0RNS6"/>
<name>B0RNS6_XANCB</name>
<dbReference type="HOGENOM" id="CLU_2866736_0_0_6"/>
<dbReference type="KEGG" id="xca:xcc-b100_0770"/>